<accession>S0A2S5</accession>
<dbReference type="Proteomes" id="UP000014722">
    <property type="component" value="Segment"/>
</dbReference>
<name>S0A2S5_9CAUD</name>
<gene>
    <name evidence="1" type="ORF">Phi13:1_gp089</name>
</gene>
<dbReference type="EMBL" id="KC821625">
    <property type="protein sequence ID" value="AGO49100.1"/>
    <property type="molecule type" value="Genomic_DNA"/>
</dbReference>
<reference evidence="1 2" key="1">
    <citation type="journal article" date="2013" name="Proc. Natl. Acad. Sci. U.S.A.">
        <title>Twelve previously unknown phage genera are ubiquitous in global oceans.</title>
        <authorList>
            <person name="Holmfeldt K."/>
            <person name="Solonenko N."/>
            <person name="Shah M."/>
            <person name="Corrier K."/>
            <person name="Riemann L."/>
            <person name="Verberkmoes N.C."/>
            <person name="Sullivan M.B."/>
        </authorList>
    </citation>
    <scope>NUCLEOTIDE SEQUENCE [LARGE SCALE GENOMIC DNA]</scope>
    <source>
        <strain evidence="1">Phi13:1</strain>
    </source>
</reference>
<reference evidence="2" key="2">
    <citation type="submission" date="2013-03" db="EMBL/GenBank/DDBJ databases">
        <title>The Cellulophaga phages: a novel, diverse, and globally ubiquitous model system.</title>
        <authorList>
            <person name="Holmfeldt K."/>
            <person name="Solonenko N."/>
            <person name="Shah M."/>
            <person name="Corrier K."/>
            <person name="Riemann L."/>
            <person name="VerBerkmoes N.C."/>
            <person name="Sullivan M.B."/>
        </authorList>
    </citation>
    <scope>NUCLEOTIDE SEQUENCE [LARGE SCALE GENOMIC DNA]</scope>
</reference>
<organism evidence="1 2">
    <name type="scientific">Cellulophaga phage phi13:1</name>
    <dbReference type="NCBI Taxonomy" id="1327992"/>
    <lineage>
        <taxon>Viruses</taxon>
        <taxon>Duplodnaviria</taxon>
        <taxon>Heunggongvirae</taxon>
        <taxon>Uroviricota</taxon>
        <taxon>Caudoviricetes</taxon>
        <taxon>Cbastvirus</taxon>
        <taxon>Cbastvirus ST</taxon>
    </lineage>
</organism>
<sequence>MSRKLVLEILNENVDQQSMAITGGIVGGEECEEYAQQDLDRYIKARDWFVKNK</sequence>
<proteinExistence type="predicted"/>
<protein>
    <submittedName>
        <fullName evidence="1">Uncharacterized protein</fullName>
    </submittedName>
</protein>
<evidence type="ECO:0000313" key="2">
    <source>
        <dbReference type="Proteomes" id="UP000014722"/>
    </source>
</evidence>
<evidence type="ECO:0000313" key="1">
    <source>
        <dbReference type="EMBL" id="AGO49100.1"/>
    </source>
</evidence>